<protein>
    <recommendedName>
        <fullName evidence="3">Tetratricopeptide repeat protein</fullName>
    </recommendedName>
</protein>
<name>A0A1W6MU14_9HYPH</name>
<dbReference type="InterPro" id="IPR011990">
    <property type="entry name" value="TPR-like_helical_dom_sf"/>
</dbReference>
<dbReference type="OrthoDB" id="7359089at2"/>
<keyword evidence="2" id="KW-1185">Reference proteome</keyword>
<dbReference type="KEGG" id="mbry:B1812_08170"/>
<evidence type="ECO:0000313" key="2">
    <source>
        <dbReference type="Proteomes" id="UP000193978"/>
    </source>
</evidence>
<sequence>MRVKEVFAQAERINFGALPPEIDDLLQQGVAAYRHDRATADRLFRQALSQNPSELAPYYCLYKIHTYMGSLDVAAEVATAGLKEAVRQAAWSEDPREWPDGNLDSDGPGRFALYTLKALSFIELRRGNRETALEFLDILSKKDPTGSVGWTVVGELANGLV</sequence>
<organism evidence="1 2">
    <name type="scientific">Methylocystis bryophila</name>
    <dbReference type="NCBI Taxonomy" id="655015"/>
    <lineage>
        <taxon>Bacteria</taxon>
        <taxon>Pseudomonadati</taxon>
        <taxon>Pseudomonadota</taxon>
        <taxon>Alphaproteobacteria</taxon>
        <taxon>Hyphomicrobiales</taxon>
        <taxon>Methylocystaceae</taxon>
        <taxon>Methylocystis</taxon>
    </lineage>
</organism>
<dbReference type="AlphaFoldDB" id="A0A1W6MU14"/>
<gene>
    <name evidence="1" type="ORF">B1812_08170</name>
</gene>
<dbReference type="STRING" id="655015.B1812_08170"/>
<evidence type="ECO:0008006" key="3">
    <source>
        <dbReference type="Google" id="ProtNLM"/>
    </source>
</evidence>
<reference evidence="1 2" key="1">
    <citation type="submission" date="2017-02" db="EMBL/GenBank/DDBJ databases">
        <authorList>
            <person name="Peterson S.W."/>
        </authorList>
    </citation>
    <scope>NUCLEOTIDE SEQUENCE [LARGE SCALE GENOMIC DNA]</scope>
    <source>
        <strain evidence="1 2">S285</strain>
    </source>
</reference>
<accession>A0A1W6MU14</accession>
<dbReference type="Proteomes" id="UP000193978">
    <property type="component" value="Chromosome"/>
</dbReference>
<dbReference type="RefSeq" id="WP_085771146.1">
    <property type="nucleotide sequence ID" value="NZ_AP027149.1"/>
</dbReference>
<evidence type="ECO:0000313" key="1">
    <source>
        <dbReference type="EMBL" id="ARN81057.1"/>
    </source>
</evidence>
<proteinExistence type="predicted"/>
<dbReference type="EMBL" id="CP019948">
    <property type="protein sequence ID" value="ARN81057.1"/>
    <property type="molecule type" value="Genomic_DNA"/>
</dbReference>
<dbReference type="Gene3D" id="1.25.40.10">
    <property type="entry name" value="Tetratricopeptide repeat domain"/>
    <property type="match status" value="1"/>
</dbReference>